<dbReference type="RefSeq" id="WP_013182330.1">
    <property type="nucleotide sequence ID" value="NC_014225.1"/>
</dbReference>
<organism evidence="1 2">
    <name type="scientific">Waddlia chondrophila (strain ATCC VR-1470 / WSU 86-1044)</name>
    <dbReference type="NCBI Taxonomy" id="716544"/>
    <lineage>
        <taxon>Bacteria</taxon>
        <taxon>Pseudomonadati</taxon>
        <taxon>Chlamydiota</taxon>
        <taxon>Chlamydiia</taxon>
        <taxon>Parachlamydiales</taxon>
        <taxon>Waddliaceae</taxon>
        <taxon>Waddlia</taxon>
    </lineage>
</organism>
<evidence type="ECO:0000313" key="2">
    <source>
        <dbReference type="Proteomes" id="UP000001505"/>
    </source>
</evidence>
<keyword evidence="2" id="KW-1185">Reference proteome</keyword>
<name>D6YWV7_WADCW</name>
<dbReference type="STRING" id="716544.wcw_1266"/>
<dbReference type="AlphaFoldDB" id="D6YWV7"/>
<proteinExistence type="predicted"/>
<gene>
    <name evidence="1" type="ordered locus">wcw_1266</name>
</gene>
<dbReference type="KEGG" id="wch:wcw_1266"/>
<dbReference type="HOGENOM" id="CLU_105864_2_0_0"/>
<dbReference type="Proteomes" id="UP000001505">
    <property type="component" value="Chromosome"/>
</dbReference>
<dbReference type="Pfam" id="PF10116">
    <property type="entry name" value="Host_attach"/>
    <property type="match status" value="1"/>
</dbReference>
<dbReference type="eggNOG" id="COG5622">
    <property type="taxonomic scope" value="Bacteria"/>
</dbReference>
<protein>
    <recommendedName>
        <fullName evidence="3">Host attachment protein</fullName>
    </recommendedName>
</protein>
<dbReference type="OrthoDB" id="329419at2"/>
<reference evidence="1 2" key="1">
    <citation type="journal article" date="2010" name="PLoS ONE">
        <title>The Waddlia genome: a window into chlamydial biology.</title>
        <authorList>
            <person name="Bertelli C."/>
            <person name="Collyn F."/>
            <person name="Croxatto A."/>
            <person name="Ruckert C."/>
            <person name="Polkinghorne A."/>
            <person name="Kebbi-Beghdadi C."/>
            <person name="Goesmann A."/>
            <person name="Vaughan L."/>
            <person name="Greub G."/>
        </authorList>
    </citation>
    <scope>NUCLEOTIDE SEQUENCE [LARGE SCALE GENOMIC DNA]</scope>
    <source>
        <strain evidence="2">ATCC VR-1470 / WSU 86-1044</strain>
    </source>
</reference>
<accession>D6YWV7</accession>
<evidence type="ECO:0000313" key="1">
    <source>
        <dbReference type="EMBL" id="ADI38618.1"/>
    </source>
</evidence>
<dbReference type="InterPro" id="IPR019291">
    <property type="entry name" value="Host_attachment_protein"/>
</dbReference>
<evidence type="ECO:0008006" key="3">
    <source>
        <dbReference type="Google" id="ProtNLM"/>
    </source>
</evidence>
<dbReference type="EMBL" id="CP001928">
    <property type="protein sequence ID" value="ADI38618.1"/>
    <property type="molecule type" value="Genomic_DNA"/>
</dbReference>
<sequence length="142" mass="15773">MSKETWVLVANSSVARFFRLDKLQLIEMEAFVNPEGRMQNKDLASDKPGATFDGSGRYPMTKSHTLKEAEVEAFAKKVADRLDLARASGQVNRVFIAANPSFLGLLRGSMTHSCEAIVEKSIDKDITNMKPDEIFGYFPIGL</sequence>